<dbReference type="Pfam" id="PF03803">
    <property type="entry name" value="Scramblase"/>
    <property type="match status" value="1"/>
</dbReference>
<dbReference type="OrthoDB" id="191150at2759"/>
<dbReference type="EMBL" id="NCKV01022038">
    <property type="protein sequence ID" value="RWS19872.1"/>
    <property type="molecule type" value="Genomic_DNA"/>
</dbReference>
<dbReference type="InterPro" id="IPR005552">
    <property type="entry name" value="Scramblase"/>
</dbReference>
<dbReference type="GO" id="GO:0005886">
    <property type="term" value="C:plasma membrane"/>
    <property type="evidence" value="ECO:0007669"/>
    <property type="project" value="TreeGrafter"/>
</dbReference>
<keyword evidence="2" id="KW-0106">Calcium</keyword>
<evidence type="ECO:0000313" key="3">
    <source>
        <dbReference type="EMBL" id="RWS19872.1"/>
    </source>
</evidence>
<keyword evidence="4" id="KW-1185">Reference proteome</keyword>
<protein>
    <recommendedName>
        <fullName evidence="2">Phospholipid scramblase</fullName>
    </recommendedName>
</protein>
<comment type="cofactor">
    <cofactor evidence="2">
        <name>Ca(2+)</name>
        <dbReference type="ChEBI" id="CHEBI:29108"/>
    </cofactor>
</comment>
<name>A0A443RWY1_9ACAR</name>
<dbReference type="PANTHER" id="PTHR23248:SF9">
    <property type="entry name" value="PHOSPHOLIPID SCRAMBLASE"/>
    <property type="match status" value="1"/>
</dbReference>
<proteinExistence type="inferred from homology"/>
<comment type="function">
    <text evidence="2">May mediate accelerated ATP-independent bidirectional transbilayer migration of phospholipids upon binding calcium ions that results in a loss of phospholipid asymmetry in the plasma membrane.</text>
</comment>
<dbReference type="InterPro" id="IPR025659">
    <property type="entry name" value="Tubby-like_C"/>
</dbReference>
<dbReference type="GO" id="GO:0017128">
    <property type="term" value="F:phospholipid scramblase activity"/>
    <property type="evidence" value="ECO:0007669"/>
    <property type="project" value="InterPro"/>
</dbReference>
<comment type="similarity">
    <text evidence="1 2">Belongs to the phospholipid scramblase family.</text>
</comment>
<accession>A0A443RWY1</accession>
<keyword evidence="2" id="KW-0449">Lipoprotein</keyword>
<dbReference type="AlphaFoldDB" id="A0A443RWY1"/>
<dbReference type="SUPFAM" id="SSF54518">
    <property type="entry name" value="Tubby C-terminal domain-like"/>
    <property type="match status" value="1"/>
</dbReference>
<reference evidence="3 4" key="1">
    <citation type="journal article" date="2018" name="Gigascience">
        <title>Genomes of trombidid mites reveal novel predicted allergens and laterally-transferred genes associated with secondary metabolism.</title>
        <authorList>
            <person name="Dong X."/>
            <person name="Chaisiri K."/>
            <person name="Xia D."/>
            <person name="Armstrong S.D."/>
            <person name="Fang Y."/>
            <person name="Donnelly M.J."/>
            <person name="Kadowaki T."/>
            <person name="McGarry J.W."/>
            <person name="Darby A.C."/>
            <person name="Makepeace B.L."/>
        </authorList>
    </citation>
    <scope>NUCLEOTIDE SEQUENCE [LARGE SCALE GENOMIC DNA]</scope>
    <source>
        <strain evidence="3">UoL-UT</strain>
    </source>
</reference>
<keyword evidence="2" id="KW-0564">Palmitate</keyword>
<evidence type="ECO:0000256" key="2">
    <source>
        <dbReference type="RuleBase" id="RU363116"/>
    </source>
</evidence>
<evidence type="ECO:0000313" key="4">
    <source>
        <dbReference type="Proteomes" id="UP000288716"/>
    </source>
</evidence>
<dbReference type="PANTHER" id="PTHR23248">
    <property type="entry name" value="PHOSPHOLIPID SCRAMBLASE-RELATED"/>
    <property type="match status" value="1"/>
</dbReference>
<organism evidence="3 4">
    <name type="scientific">Leptotrombidium deliense</name>
    <dbReference type="NCBI Taxonomy" id="299467"/>
    <lineage>
        <taxon>Eukaryota</taxon>
        <taxon>Metazoa</taxon>
        <taxon>Ecdysozoa</taxon>
        <taxon>Arthropoda</taxon>
        <taxon>Chelicerata</taxon>
        <taxon>Arachnida</taxon>
        <taxon>Acari</taxon>
        <taxon>Acariformes</taxon>
        <taxon>Trombidiformes</taxon>
        <taxon>Prostigmata</taxon>
        <taxon>Anystina</taxon>
        <taxon>Parasitengona</taxon>
        <taxon>Trombiculoidea</taxon>
        <taxon>Trombiculidae</taxon>
        <taxon>Leptotrombidium</taxon>
    </lineage>
</organism>
<gene>
    <name evidence="3" type="ORF">B4U80_06886</name>
</gene>
<dbReference type="Proteomes" id="UP000288716">
    <property type="component" value="Unassembled WGS sequence"/>
</dbReference>
<comment type="caution">
    <text evidence="3">The sequence shown here is derived from an EMBL/GenBank/DDBJ whole genome shotgun (WGS) entry which is preliminary data.</text>
</comment>
<sequence>MAMQLPVKNQPQANAMMGMLAHQQDIPPGLAYLTNVSEILVQQVNLRQVFSGYETNNKYVVKNADNQRIYLAVEESEACHLWCCGPIRPFQMKIMDNTGLEVIRLHRPYRCSSCWFPCCLQKIEVFAPPRTLVGYVKQNWSINGQRFSVQNAVEETLYKISGPCCTCGFGCRDIKFTLIDKKSGDDIGKIVKQRSAVVQEGYTDADNFSVQFPQTMEVKMKAALLAACFLIDFMYYETGKPEELCCKLLDILL</sequence>
<evidence type="ECO:0000256" key="1">
    <source>
        <dbReference type="ARBA" id="ARBA00005350"/>
    </source>
</evidence>
<dbReference type="VEuPathDB" id="VectorBase:LDEU012168"/>